<proteinExistence type="inferred from homology"/>
<feature type="transmembrane region" description="Helical" evidence="7">
    <location>
        <begin position="16"/>
        <end position="35"/>
    </location>
</feature>
<evidence type="ECO:0000256" key="1">
    <source>
        <dbReference type="ARBA" id="ARBA00004651"/>
    </source>
</evidence>
<keyword evidence="9" id="KW-1185">Reference proteome</keyword>
<accession>A0ABN5H4Z7</accession>
<evidence type="ECO:0000256" key="5">
    <source>
        <dbReference type="ARBA" id="ARBA00022989"/>
    </source>
</evidence>
<dbReference type="Proteomes" id="UP000325292">
    <property type="component" value="Chromosome"/>
</dbReference>
<feature type="transmembrane region" description="Helical" evidence="7">
    <location>
        <begin position="269"/>
        <end position="287"/>
    </location>
</feature>
<evidence type="ECO:0000256" key="7">
    <source>
        <dbReference type="SAM" id="Phobius"/>
    </source>
</evidence>
<feature type="transmembrane region" description="Helical" evidence="7">
    <location>
        <begin position="153"/>
        <end position="174"/>
    </location>
</feature>
<sequence>MSLHTGAVSKHRSAPWPVWPVIIFVILGVSLVYIAKWNPYYHKVFSVATHHTLGASVITGSAPFAPAPSWHAAWDYTWSYFKDIWIALIAGLVIGSGVDALLPPDWLAVTLGRISWKSRTLAGLAAIPSMMCTCCSAPIVVNLKRQKVSTGAVLAYWIGNPILNPATIIFMGFVLGWNWALLRIGLGIVLVALVAKLGDMWQPAGLDETTLPVPQRPSDSPLHIVTRFIHSLWKLMTRLLPEYIVLVMALGAARAWLFPAMTANLSHAWWLWILYAIVGTLFVIPTAGEVPIVSVLMRYGLGVGPAAVLMITLPAISLPSMAMVSTALPKSLLAKLAATVAIFGLITGLIGHFLL</sequence>
<feature type="transmembrane region" description="Helical" evidence="7">
    <location>
        <begin position="180"/>
        <end position="198"/>
    </location>
</feature>
<gene>
    <name evidence="8" type="ORF">BXT84_15295</name>
</gene>
<feature type="transmembrane region" description="Helical" evidence="7">
    <location>
        <begin position="84"/>
        <end position="102"/>
    </location>
</feature>
<keyword evidence="4 7" id="KW-0812">Transmembrane</keyword>
<dbReference type="PANTHER" id="PTHR43299">
    <property type="entry name" value="UPF0718 PROTEIN YRAQ"/>
    <property type="match status" value="1"/>
</dbReference>
<feature type="transmembrane region" description="Helical" evidence="7">
    <location>
        <begin position="122"/>
        <end position="141"/>
    </location>
</feature>
<evidence type="ECO:0000313" key="8">
    <source>
        <dbReference type="EMBL" id="AUW95151.1"/>
    </source>
</evidence>
<evidence type="ECO:0000256" key="4">
    <source>
        <dbReference type="ARBA" id="ARBA00022692"/>
    </source>
</evidence>
<reference evidence="8 9" key="1">
    <citation type="journal article" date="2019" name="Sci. Rep.">
        <title>Sulfobacillus thermotolerans: new insights into resistance and metabolic capacities of acidophilic chemolithotrophs.</title>
        <authorList>
            <person name="Panyushkina A.E."/>
            <person name="Babenko V.V."/>
            <person name="Nikitina A.S."/>
            <person name="Selezneva O.V."/>
            <person name="Tsaplina I.A."/>
            <person name="Letarova M.A."/>
            <person name="Kostryukova E.S."/>
            <person name="Letarov A.V."/>
        </authorList>
    </citation>
    <scope>NUCLEOTIDE SEQUENCE [LARGE SCALE GENOMIC DNA]</scope>
    <source>
        <strain evidence="8 9">Kr1</strain>
    </source>
</reference>
<keyword evidence="5 7" id="KW-1133">Transmembrane helix</keyword>
<comment type="similarity">
    <text evidence="2">Belongs to the UPF0718 family.</text>
</comment>
<comment type="subcellular location">
    <subcellularLocation>
        <location evidence="1">Cell membrane</location>
        <topology evidence="1">Multi-pass membrane protein</topology>
    </subcellularLocation>
</comment>
<organism evidence="8 9">
    <name type="scientific">Sulfobacillus thermotolerans</name>
    <dbReference type="NCBI Taxonomy" id="338644"/>
    <lineage>
        <taxon>Bacteria</taxon>
        <taxon>Bacillati</taxon>
        <taxon>Bacillota</taxon>
        <taxon>Clostridia</taxon>
        <taxon>Eubacteriales</taxon>
        <taxon>Clostridiales Family XVII. Incertae Sedis</taxon>
        <taxon>Sulfobacillus</taxon>
    </lineage>
</organism>
<name>A0ABN5H4Z7_9FIRM</name>
<evidence type="ECO:0000256" key="3">
    <source>
        <dbReference type="ARBA" id="ARBA00022475"/>
    </source>
</evidence>
<protein>
    <submittedName>
        <fullName evidence="8">Permease</fullName>
    </submittedName>
</protein>
<feature type="transmembrane region" description="Helical" evidence="7">
    <location>
        <begin position="239"/>
        <end position="257"/>
    </location>
</feature>
<evidence type="ECO:0000256" key="6">
    <source>
        <dbReference type="ARBA" id="ARBA00023136"/>
    </source>
</evidence>
<dbReference type="InterPro" id="IPR005524">
    <property type="entry name" value="DUF318"/>
</dbReference>
<keyword evidence="3" id="KW-1003">Cell membrane</keyword>
<dbReference type="Pfam" id="PF03773">
    <property type="entry name" value="ArsP_1"/>
    <property type="match status" value="1"/>
</dbReference>
<keyword evidence="6 7" id="KW-0472">Membrane</keyword>
<dbReference type="EMBL" id="CP019454">
    <property type="protein sequence ID" value="AUW95151.1"/>
    <property type="molecule type" value="Genomic_DNA"/>
</dbReference>
<dbReference type="PANTHER" id="PTHR43299:SF1">
    <property type="entry name" value="UPF0718 PROTEIN YRAQ"/>
    <property type="match status" value="1"/>
</dbReference>
<feature type="transmembrane region" description="Helical" evidence="7">
    <location>
        <begin position="299"/>
        <end position="320"/>
    </location>
</feature>
<evidence type="ECO:0000256" key="2">
    <source>
        <dbReference type="ARBA" id="ARBA00006386"/>
    </source>
</evidence>
<feature type="transmembrane region" description="Helical" evidence="7">
    <location>
        <begin position="332"/>
        <end position="354"/>
    </location>
</feature>
<evidence type="ECO:0000313" key="9">
    <source>
        <dbReference type="Proteomes" id="UP000325292"/>
    </source>
</evidence>